<dbReference type="PIRSF" id="PIRSF003097">
    <property type="entry name" value="FtsX"/>
    <property type="match status" value="1"/>
</dbReference>
<feature type="transmembrane region" description="Helical" evidence="13">
    <location>
        <begin position="279"/>
        <end position="300"/>
    </location>
</feature>
<evidence type="ECO:0000259" key="15">
    <source>
        <dbReference type="Pfam" id="PF18075"/>
    </source>
</evidence>
<comment type="function">
    <text evidence="12">Part of the ABC transporter FtsEX involved in cellular division.</text>
</comment>
<organism evidence="16 17">
    <name type="scientific">Oxalicibacterium flavum</name>
    <dbReference type="NCBI Taxonomy" id="179467"/>
    <lineage>
        <taxon>Bacteria</taxon>
        <taxon>Pseudomonadati</taxon>
        <taxon>Pseudomonadota</taxon>
        <taxon>Betaproteobacteria</taxon>
        <taxon>Burkholderiales</taxon>
        <taxon>Oxalobacteraceae</taxon>
        <taxon>Oxalicibacterium</taxon>
    </lineage>
</organism>
<dbReference type="GO" id="GO:0051301">
    <property type="term" value="P:cell division"/>
    <property type="evidence" value="ECO:0007669"/>
    <property type="project" value="UniProtKB-KW"/>
</dbReference>
<evidence type="ECO:0000313" key="16">
    <source>
        <dbReference type="EMBL" id="GGC06969.1"/>
    </source>
</evidence>
<comment type="subcellular location">
    <subcellularLocation>
        <location evidence="1">Cell inner membrane</location>
        <topology evidence="1">Multi-pass membrane protein</topology>
    </subcellularLocation>
</comment>
<dbReference type="AlphaFoldDB" id="A0A8J2UKW2"/>
<accession>A0A8J2UKW2</accession>
<sequence>MNGWFRHHGFAIADAFRHLFKTPGNFLLNVLVVAIALTLPFAGLTLIENVRPVSEQLAVEPEISVFMQIDTPRERAEAIGPEIRRIAQDAKHAVKLDFVPREKALSTLKDKTGLDEAIAVLGDNPLPDAYVVRMTGFQDDGNAQAITRIADNLKKIEGVEYVQIDSAWVERLAALLQVMRLVLLFLAVTLGVVVVSVVFNTIRLQVMTQREEIEVSRLVGATDAFICRPFYYTGALLGLIAGAVALAAVAIGLHPLNAAIADFARLYASEFRLVNLDPLALLGLLAVSAALGYIGALLSVSRQLRRLQD</sequence>
<evidence type="ECO:0000256" key="2">
    <source>
        <dbReference type="ARBA" id="ARBA00007379"/>
    </source>
</evidence>
<keyword evidence="10 12" id="KW-0472">Membrane</keyword>
<evidence type="ECO:0000313" key="17">
    <source>
        <dbReference type="Proteomes" id="UP000620266"/>
    </source>
</evidence>
<evidence type="ECO:0000256" key="9">
    <source>
        <dbReference type="ARBA" id="ARBA00022989"/>
    </source>
</evidence>
<keyword evidence="9 13" id="KW-1133">Transmembrane helix</keyword>
<comment type="subunit">
    <text evidence="3">Forms a membrane-associated complex with FtsE.</text>
</comment>
<keyword evidence="17" id="KW-1185">Reference proteome</keyword>
<evidence type="ECO:0000256" key="7">
    <source>
        <dbReference type="ARBA" id="ARBA00022618"/>
    </source>
</evidence>
<dbReference type="EMBL" id="BMCG01000003">
    <property type="protein sequence ID" value="GGC06969.1"/>
    <property type="molecule type" value="Genomic_DNA"/>
</dbReference>
<evidence type="ECO:0000259" key="14">
    <source>
        <dbReference type="Pfam" id="PF02687"/>
    </source>
</evidence>
<evidence type="ECO:0000256" key="5">
    <source>
        <dbReference type="ARBA" id="ARBA00022475"/>
    </source>
</evidence>
<dbReference type="GO" id="GO:0032153">
    <property type="term" value="C:cell division site"/>
    <property type="evidence" value="ECO:0007669"/>
    <property type="project" value="TreeGrafter"/>
</dbReference>
<keyword evidence="6 12" id="KW-0997">Cell inner membrane</keyword>
<reference evidence="16" key="2">
    <citation type="submission" date="2020-09" db="EMBL/GenBank/DDBJ databases">
        <authorList>
            <person name="Sun Q."/>
            <person name="Sedlacek I."/>
        </authorList>
    </citation>
    <scope>NUCLEOTIDE SEQUENCE</scope>
    <source>
        <strain evidence="16">CCM 7086</strain>
    </source>
</reference>
<dbReference type="InterPro" id="IPR003838">
    <property type="entry name" value="ABC3_permease_C"/>
</dbReference>
<dbReference type="Proteomes" id="UP000620266">
    <property type="component" value="Unassembled WGS sequence"/>
</dbReference>
<evidence type="ECO:0000256" key="1">
    <source>
        <dbReference type="ARBA" id="ARBA00004429"/>
    </source>
</evidence>
<feature type="transmembrane region" description="Helical" evidence="13">
    <location>
        <begin position="181"/>
        <end position="202"/>
    </location>
</feature>
<dbReference type="PANTHER" id="PTHR47755:SF1">
    <property type="entry name" value="CELL DIVISION PROTEIN FTSX"/>
    <property type="match status" value="1"/>
</dbReference>
<evidence type="ECO:0000256" key="8">
    <source>
        <dbReference type="ARBA" id="ARBA00022692"/>
    </source>
</evidence>
<keyword evidence="5 12" id="KW-1003">Cell membrane</keyword>
<dbReference type="GO" id="GO:0005886">
    <property type="term" value="C:plasma membrane"/>
    <property type="evidence" value="ECO:0007669"/>
    <property type="project" value="UniProtKB-SubCell"/>
</dbReference>
<gene>
    <name evidence="16" type="ORF">GCM10007205_15270</name>
</gene>
<evidence type="ECO:0000256" key="4">
    <source>
        <dbReference type="ARBA" id="ARBA00021907"/>
    </source>
</evidence>
<reference evidence="16" key="1">
    <citation type="journal article" date="2014" name="Int. J. Syst. Evol. Microbiol.">
        <title>Complete genome sequence of Corynebacterium casei LMG S-19264T (=DSM 44701T), isolated from a smear-ripened cheese.</title>
        <authorList>
            <consortium name="US DOE Joint Genome Institute (JGI-PGF)"/>
            <person name="Walter F."/>
            <person name="Albersmeier A."/>
            <person name="Kalinowski J."/>
            <person name="Ruckert C."/>
        </authorList>
    </citation>
    <scope>NUCLEOTIDE SEQUENCE</scope>
    <source>
        <strain evidence="16">CCM 7086</strain>
    </source>
</reference>
<evidence type="ECO:0000256" key="10">
    <source>
        <dbReference type="ARBA" id="ARBA00023136"/>
    </source>
</evidence>
<comment type="similarity">
    <text evidence="2 12">Belongs to the ABC-4 integral membrane protein family. FtsX subfamily.</text>
</comment>
<dbReference type="PANTHER" id="PTHR47755">
    <property type="entry name" value="CELL DIVISION PROTEIN FTSX"/>
    <property type="match status" value="1"/>
</dbReference>
<dbReference type="InterPro" id="IPR047590">
    <property type="entry name" value="FtsX_proteobact-type"/>
</dbReference>
<dbReference type="InterPro" id="IPR004513">
    <property type="entry name" value="FtsX"/>
</dbReference>
<feature type="domain" description="FtsX extracellular" evidence="15">
    <location>
        <begin position="62"/>
        <end position="162"/>
    </location>
</feature>
<protein>
    <recommendedName>
        <fullName evidence="4 12">Cell division protein FtsX</fullName>
    </recommendedName>
</protein>
<dbReference type="RefSeq" id="WP_188395633.1">
    <property type="nucleotide sequence ID" value="NZ_BMCG01000003.1"/>
</dbReference>
<evidence type="ECO:0000256" key="12">
    <source>
        <dbReference type="PIRNR" id="PIRNR003097"/>
    </source>
</evidence>
<feature type="domain" description="ABC3 transporter permease C-terminal" evidence="14">
    <location>
        <begin position="185"/>
        <end position="304"/>
    </location>
</feature>
<dbReference type="Gene3D" id="3.30.70.3040">
    <property type="match status" value="1"/>
</dbReference>
<evidence type="ECO:0000256" key="6">
    <source>
        <dbReference type="ARBA" id="ARBA00022519"/>
    </source>
</evidence>
<dbReference type="InterPro" id="IPR040690">
    <property type="entry name" value="FtsX_ECD"/>
</dbReference>
<keyword evidence="8 13" id="KW-0812">Transmembrane</keyword>
<comment type="caution">
    <text evidence="16">The sequence shown here is derived from an EMBL/GenBank/DDBJ whole genome shotgun (WGS) entry which is preliminary data.</text>
</comment>
<keyword evidence="7 12" id="KW-0132">Cell division</keyword>
<dbReference type="Pfam" id="PF02687">
    <property type="entry name" value="FtsX"/>
    <property type="match status" value="1"/>
</dbReference>
<dbReference type="Pfam" id="PF18075">
    <property type="entry name" value="FtsX_ECD"/>
    <property type="match status" value="1"/>
</dbReference>
<evidence type="ECO:0000256" key="3">
    <source>
        <dbReference type="ARBA" id="ARBA00011160"/>
    </source>
</evidence>
<name>A0A8J2UKW2_9BURK</name>
<evidence type="ECO:0000256" key="11">
    <source>
        <dbReference type="ARBA" id="ARBA00023306"/>
    </source>
</evidence>
<feature type="transmembrane region" description="Helical" evidence="13">
    <location>
        <begin position="230"/>
        <end position="253"/>
    </location>
</feature>
<proteinExistence type="inferred from homology"/>
<feature type="transmembrane region" description="Helical" evidence="13">
    <location>
        <begin position="26"/>
        <end position="47"/>
    </location>
</feature>
<dbReference type="NCBIfam" id="TIGR00439">
    <property type="entry name" value="FtsX_Gneg"/>
    <property type="match status" value="1"/>
</dbReference>
<keyword evidence="11 12" id="KW-0131">Cell cycle</keyword>
<evidence type="ECO:0000256" key="13">
    <source>
        <dbReference type="SAM" id="Phobius"/>
    </source>
</evidence>